<reference evidence="3 4" key="1">
    <citation type="submission" date="2018-10" db="EMBL/GenBank/DDBJ databases">
        <authorList>
            <person name="Chen W.-M."/>
        </authorList>
    </citation>
    <scope>NUCLEOTIDE SEQUENCE [LARGE SCALE GENOMIC DNA]</scope>
    <source>
        <strain evidence="3 4">THS-13</strain>
    </source>
</reference>
<evidence type="ECO:0000256" key="1">
    <source>
        <dbReference type="SAM" id="Phobius"/>
    </source>
</evidence>
<dbReference type="AlphaFoldDB" id="A0A3N0V4Z2"/>
<evidence type="ECO:0000313" key="4">
    <source>
        <dbReference type="Proteomes" id="UP000282106"/>
    </source>
</evidence>
<proteinExistence type="predicted"/>
<organism evidence="3 4">
    <name type="scientific">Stagnimonas aquatica</name>
    <dbReference type="NCBI Taxonomy" id="2689987"/>
    <lineage>
        <taxon>Bacteria</taxon>
        <taxon>Pseudomonadati</taxon>
        <taxon>Pseudomonadota</taxon>
        <taxon>Gammaproteobacteria</taxon>
        <taxon>Nevskiales</taxon>
        <taxon>Nevskiaceae</taxon>
        <taxon>Stagnimonas</taxon>
    </lineage>
</organism>
<dbReference type="PIRSF" id="PIRSF029543">
    <property type="entry name" value="UCP029543"/>
    <property type="match status" value="1"/>
</dbReference>
<feature type="transmembrane region" description="Helical" evidence="1">
    <location>
        <begin position="99"/>
        <end position="122"/>
    </location>
</feature>
<feature type="signal peptide" evidence="2">
    <location>
        <begin position="1"/>
        <end position="27"/>
    </location>
</feature>
<feature type="chain" id="PRO_5017953759" description="PA2779 family protein" evidence="2">
    <location>
        <begin position="28"/>
        <end position="125"/>
    </location>
</feature>
<dbReference type="Pfam" id="PF20332">
    <property type="entry name" value="DUF6627"/>
    <property type="match status" value="1"/>
</dbReference>
<keyword evidence="1" id="KW-0812">Transmembrane</keyword>
<keyword evidence="1" id="KW-0472">Membrane</keyword>
<dbReference type="RefSeq" id="WP_123212601.1">
    <property type="nucleotide sequence ID" value="NZ_RJVO01000007.1"/>
</dbReference>
<evidence type="ECO:0000256" key="2">
    <source>
        <dbReference type="SAM" id="SignalP"/>
    </source>
</evidence>
<evidence type="ECO:0008006" key="5">
    <source>
        <dbReference type="Google" id="ProtNLM"/>
    </source>
</evidence>
<keyword evidence="4" id="KW-1185">Reference proteome</keyword>
<dbReference type="InterPro" id="IPR016924">
    <property type="entry name" value="UCP029543"/>
</dbReference>
<sequence length="125" mass="13258">MKNFKSPLAVVLSAGLILMGTPGVSPAAMIGTERLAAQSQRADTEARLQNLLSREDVQQQLTAWGVDPVQAKSRAAAMSDEEIQRVAATLDQQPAGGDVFGLIGVVFVVLLILELVGVTNIFSRI</sequence>
<name>A0A3N0V4Z2_9GAMM</name>
<accession>A0A3N0V4Z2</accession>
<comment type="caution">
    <text evidence="3">The sequence shown here is derived from an EMBL/GenBank/DDBJ whole genome shotgun (WGS) entry which is preliminary data.</text>
</comment>
<dbReference type="EMBL" id="RJVO01000007">
    <property type="protein sequence ID" value="ROH87877.1"/>
    <property type="molecule type" value="Genomic_DNA"/>
</dbReference>
<dbReference type="InParanoid" id="A0A3N0V4Z2"/>
<dbReference type="Proteomes" id="UP000282106">
    <property type="component" value="Unassembled WGS sequence"/>
</dbReference>
<protein>
    <recommendedName>
        <fullName evidence="5">PA2779 family protein</fullName>
    </recommendedName>
</protein>
<dbReference type="InterPro" id="IPR046735">
    <property type="entry name" value="PA2779-like"/>
</dbReference>
<dbReference type="NCBIfam" id="NF033919">
    <property type="entry name" value="PA2779_fam"/>
    <property type="match status" value="1"/>
</dbReference>
<keyword evidence="2" id="KW-0732">Signal</keyword>
<keyword evidence="1" id="KW-1133">Transmembrane helix</keyword>
<gene>
    <name evidence="3" type="ORF">ED208_14300</name>
</gene>
<evidence type="ECO:0000313" key="3">
    <source>
        <dbReference type="EMBL" id="ROH87877.1"/>
    </source>
</evidence>